<feature type="domain" description="FAD-binding FR-type" evidence="1">
    <location>
        <begin position="10"/>
        <end position="105"/>
    </location>
</feature>
<evidence type="ECO:0000259" key="1">
    <source>
        <dbReference type="PROSITE" id="PS51384"/>
    </source>
</evidence>
<reference evidence="2 3" key="1">
    <citation type="submission" date="2019-11" db="EMBL/GenBank/DDBJ databases">
        <authorList>
            <person name="Zheng R.K."/>
            <person name="Sun C.M."/>
        </authorList>
    </citation>
    <scope>NUCLEOTIDE SEQUENCE [LARGE SCALE GENOMIC DNA]</scope>
    <source>
        <strain evidence="2 3">WC007</strain>
    </source>
</reference>
<dbReference type="Gene3D" id="3.40.50.80">
    <property type="entry name" value="Nucleotide-binding domain of ferredoxin-NADP reductase (FNR) module"/>
    <property type="match status" value="1"/>
</dbReference>
<evidence type="ECO:0000313" key="2">
    <source>
        <dbReference type="EMBL" id="QGY43827.1"/>
    </source>
</evidence>
<evidence type="ECO:0000313" key="3">
    <source>
        <dbReference type="Proteomes" id="UP000428260"/>
    </source>
</evidence>
<dbReference type="GO" id="GO:0016491">
    <property type="term" value="F:oxidoreductase activity"/>
    <property type="evidence" value="ECO:0007669"/>
    <property type="project" value="InterPro"/>
</dbReference>
<dbReference type="PANTHER" id="PTHR47354">
    <property type="entry name" value="NADH OXIDOREDUCTASE HCR"/>
    <property type="match status" value="1"/>
</dbReference>
<dbReference type="KEGG" id="mcos:GM418_09190"/>
<organism evidence="2 3">
    <name type="scientific">Maribellus comscasis</name>
    <dbReference type="NCBI Taxonomy" id="2681766"/>
    <lineage>
        <taxon>Bacteria</taxon>
        <taxon>Pseudomonadati</taxon>
        <taxon>Bacteroidota</taxon>
        <taxon>Bacteroidia</taxon>
        <taxon>Marinilabiliales</taxon>
        <taxon>Prolixibacteraceae</taxon>
        <taxon>Maribellus</taxon>
    </lineage>
</organism>
<dbReference type="SUPFAM" id="SSF63380">
    <property type="entry name" value="Riboflavin synthase domain-like"/>
    <property type="match status" value="1"/>
</dbReference>
<sequence>MQARQQKAPDKLKEYTLNGNEEISPGVHLISFDRDVDFIPGQVVKIGIDTKTPPRIYSICSGNHENEIKILFNIKDDGFLTPKLAAYIPGDKILVSKPYGSFLGSKAPAWCIATGTGIAPFYSMFQSGLFENKRLIHGVSYLNQFYFEDELDWALGENYVRCCSRESSCDVYPGRVTRYLAEQSHFPKQKYYICGKAIMVVEIRDLLIEKGVSFENIVAEIYF</sequence>
<dbReference type="PROSITE" id="PS51384">
    <property type="entry name" value="FAD_FR"/>
    <property type="match status" value="1"/>
</dbReference>
<dbReference type="Proteomes" id="UP000428260">
    <property type="component" value="Chromosome"/>
</dbReference>
<dbReference type="InterPro" id="IPR039261">
    <property type="entry name" value="FNR_nucleotide-bd"/>
</dbReference>
<dbReference type="InterPro" id="IPR017927">
    <property type="entry name" value="FAD-bd_FR_type"/>
</dbReference>
<dbReference type="SUPFAM" id="SSF52343">
    <property type="entry name" value="Ferredoxin reductase-like, C-terminal NADP-linked domain"/>
    <property type="match status" value="1"/>
</dbReference>
<dbReference type="PANTHER" id="PTHR47354:SF5">
    <property type="entry name" value="PROTEIN RFBI"/>
    <property type="match status" value="1"/>
</dbReference>
<dbReference type="AlphaFoldDB" id="A0A6I6JUH5"/>
<dbReference type="RefSeq" id="WP_158865342.1">
    <property type="nucleotide sequence ID" value="NZ_CP046401.1"/>
</dbReference>
<dbReference type="InterPro" id="IPR050415">
    <property type="entry name" value="MRET"/>
</dbReference>
<dbReference type="Pfam" id="PF00175">
    <property type="entry name" value="NAD_binding_1"/>
    <property type="match status" value="1"/>
</dbReference>
<gene>
    <name evidence="2" type="ORF">GM418_09190</name>
</gene>
<dbReference type="CDD" id="cd00322">
    <property type="entry name" value="FNR_like"/>
    <property type="match status" value="1"/>
</dbReference>
<dbReference type="EMBL" id="CP046401">
    <property type="protein sequence ID" value="QGY43827.1"/>
    <property type="molecule type" value="Genomic_DNA"/>
</dbReference>
<protein>
    <submittedName>
        <fullName evidence="2">Oxidoreductase</fullName>
    </submittedName>
</protein>
<dbReference type="InterPro" id="IPR001433">
    <property type="entry name" value="OxRdtase_FAD/NAD-bd"/>
</dbReference>
<accession>A0A6I6JUH5</accession>
<proteinExistence type="predicted"/>
<keyword evidence="3" id="KW-1185">Reference proteome</keyword>
<dbReference type="Gene3D" id="2.40.30.10">
    <property type="entry name" value="Translation factors"/>
    <property type="match status" value="1"/>
</dbReference>
<dbReference type="InterPro" id="IPR017938">
    <property type="entry name" value="Riboflavin_synthase-like_b-brl"/>
</dbReference>
<name>A0A6I6JUH5_9BACT</name>